<keyword evidence="3" id="KW-1185">Reference proteome</keyword>
<sequence length="320" mass="35966">MAAPSQAASLPRPSARRSRDVILPLHVPLEQLVCGAIRHIQVNRQELKRAGFTLLQDSFEVLIPRGAPDGHRITFTGKAGPGDVIFVLQELPHPTWARRGADLFVKKSISLYEALAGSPLVIEHLDGQKLLVHARPGEVWDPRDEELDHKWLRFDGMDAFAGQDATIIKTSDLESCKEFCRRNGWSGFTYWENAAYFRAQDRTALLENQTPTRGCILFVCPERTGPLQRAILNEGMPQMSRPGRRGDLFVLLHVEWPEVISDDLVKILRDADKEKIPAEQVEDNELEEFELCDLDLLESRPQLTTGPDCTEDEPAACPAM</sequence>
<proteinExistence type="predicted"/>
<name>A0ABP0KAJ8_9DINO</name>
<dbReference type="InterPro" id="IPR044713">
    <property type="entry name" value="DNJA1/2-like"/>
</dbReference>
<dbReference type="InterPro" id="IPR008971">
    <property type="entry name" value="HSP40/DnaJ_pept-bd"/>
</dbReference>
<dbReference type="Gene3D" id="2.60.260.20">
    <property type="entry name" value="Urease metallochaperone UreE, N-terminal domain"/>
    <property type="match status" value="2"/>
</dbReference>
<dbReference type="EMBL" id="CAXAMM010010546">
    <property type="protein sequence ID" value="CAK9023569.1"/>
    <property type="molecule type" value="Genomic_DNA"/>
</dbReference>
<evidence type="ECO:0000313" key="2">
    <source>
        <dbReference type="EMBL" id="CAK9023569.1"/>
    </source>
</evidence>
<dbReference type="Pfam" id="PF01556">
    <property type="entry name" value="DnaJ_C"/>
    <property type="match status" value="1"/>
</dbReference>
<dbReference type="Proteomes" id="UP001642464">
    <property type="component" value="Unassembled WGS sequence"/>
</dbReference>
<accession>A0ABP0KAJ8</accession>
<organism evidence="2 3">
    <name type="scientific">Durusdinium trenchii</name>
    <dbReference type="NCBI Taxonomy" id="1381693"/>
    <lineage>
        <taxon>Eukaryota</taxon>
        <taxon>Sar</taxon>
        <taxon>Alveolata</taxon>
        <taxon>Dinophyceae</taxon>
        <taxon>Suessiales</taxon>
        <taxon>Symbiodiniaceae</taxon>
        <taxon>Durusdinium</taxon>
    </lineage>
</organism>
<comment type="caution">
    <text evidence="2">The sequence shown here is derived from an EMBL/GenBank/DDBJ whole genome shotgun (WGS) entry which is preliminary data.</text>
</comment>
<reference evidence="2 3" key="1">
    <citation type="submission" date="2024-02" db="EMBL/GenBank/DDBJ databases">
        <authorList>
            <person name="Chen Y."/>
            <person name="Shah S."/>
            <person name="Dougan E. K."/>
            <person name="Thang M."/>
            <person name="Chan C."/>
        </authorList>
    </citation>
    <scope>NUCLEOTIDE SEQUENCE [LARGE SCALE GENOMIC DNA]</scope>
</reference>
<gene>
    <name evidence="2" type="ORF">SCF082_LOCUS16265</name>
</gene>
<feature type="domain" description="Chaperone DnaJ C-terminal" evidence="1">
    <location>
        <begin position="24"/>
        <end position="131"/>
    </location>
</feature>
<dbReference type="InterPro" id="IPR002939">
    <property type="entry name" value="DnaJ_C"/>
</dbReference>
<evidence type="ECO:0000313" key="3">
    <source>
        <dbReference type="Proteomes" id="UP001642464"/>
    </source>
</evidence>
<protein>
    <submittedName>
        <fullName evidence="2">DnaJ protein homolog 1 (DNAJ-1)</fullName>
    </submittedName>
</protein>
<evidence type="ECO:0000259" key="1">
    <source>
        <dbReference type="Pfam" id="PF01556"/>
    </source>
</evidence>
<dbReference type="PANTHER" id="PTHR43888">
    <property type="entry name" value="DNAJ-LIKE-2, ISOFORM A-RELATED"/>
    <property type="match status" value="1"/>
</dbReference>
<dbReference type="SUPFAM" id="SSF49493">
    <property type="entry name" value="HSP40/DnaJ peptide-binding domain"/>
    <property type="match status" value="3"/>
</dbReference>
<dbReference type="CDD" id="cd10747">
    <property type="entry name" value="DnaJ_C"/>
    <property type="match status" value="1"/>
</dbReference>